<organism evidence="10 11">
    <name type="scientific">Rhizobium tubonense</name>
    <dbReference type="NCBI Taxonomy" id="484088"/>
    <lineage>
        <taxon>Bacteria</taxon>
        <taxon>Pseudomonadati</taxon>
        <taxon>Pseudomonadota</taxon>
        <taxon>Alphaproteobacteria</taxon>
        <taxon>Hyphomicrobiales</taxon>
        <taxon>Rhizobiaceae</taxon>
        <taxon>Rhizobium/Agrobacterium group</taxon>
        <taxon>Rhizobium</taxon>
    </lineage>
</organism>
<dbReference type="InterPro" id="IPR038063">
    <property type="entry name" value="Transpep_catalytic_dom"/>
</dbReference>
<dbReference type="Gene3D" id="2.40.440.10">
    <property type="entry name" value="L,D-transpeptidase catalytic domain-like"/>
    <property type="match status" value="1"/>
</dbReference>
<dbReference type="PANTHER" id="PTHR36699:SF1">
    <property type="entry name" value="L,D-TRANSPEPTIDASE YAFK-RELATED"/>
    <property type="match status" value="1"/>
</dbReference>
<comment type="similarity">
    <text evidence="2">Belongs to the YkuD family.</text>
</comment>
<dbReference type="OrthoDB" id="9809748at2"/>
<keyword evidence="5 7" id="KW-0573">Peptidoglycan synthesis</keyword>
<dbReference type="GO" id="GO:0008360">
    <property type="term" value="P:regulation of cell shape"/>
    <property type="evidence" value="ECO:0007669"/>
    <property type="project" value="UniProtKB-UniRule"/>
</dbReference>
<evidence type="ECO:0000256" key="6">
    <source>
        <dbReference type="ARBA" id="ARBA00023316"/>
    </source>
</evidence>
<dbReference type="InterPro" id="IPR005490">
    <property type="entry name" value="LD_TPept_cat_dom"/>
</dbReference>
<proteinExistence type="inferred from homology"/>
<dbReference type="CDD" id="cd16913">
    <property type="entry name" value="YkuD_like"/>
    <property type="match status" value="1"/>
</dbReference>
<dbReference type="Proteomes" id="UP000248925">
    <property type="component" value="Unassembled WGS sequence"/>
</dbReference>
<keyword evidence="4 7" id="KW-0133">Cell shape</keyword>
<evidence type="ECO:0000256" key="4">
    <source>
        <dbReference type="ARBA" id="ARBA00022960"/>
    </source>
</evidence>
<evidence type="ECO:0000256" key="5">
    <source>
        <dbReference type="ARBA" id="ARBA00022984"/>
    </source>
</evidence>
<dbReference type="EMBL" id="PCDP01000061">
    <property type="protein sequence ID" value="PZM09208.1"/>
    <property type="molecule type" value="Genomic_DNA"/>
</dbReference>
<keyword evidence="8" id="KW-0732">Signal</keyword>
<feature type="active site" description="Nucleophile" evidence="7">
    <location>
        <position position="139"/>
    </location>
</feature>
<dbReference type="Pfam" id="PF03734">
    <property type="entry name" value="YkuD"/>
    <property type="match status" value="1"/>
</dbReference>
<comment type="caution">
    <text evidence="10">The sequence shown here is derived from an EMBL/GenBank/DDBJ whole genome shotgun (WGS) entry which is preliminary data.</text>
</comment>
<dbReference type="PANTHER" id="PTHR36699">
    <property type="entry name" value="LD-TRANSPEPTIDASE"/>
    <property type="match status" value="1"/>
</dbReference>
<accession>A0A2W4CD97</accession>
<dbReference type="RefSeq" id="WP_111163358.1">
    <property type="nucleotide sequence ID" value="NZ_PCDP01000061.1"/>
</dbReference>
<dbReference type="PROSITE" id="PS52029">
    <property type="entry name" value="LD_TPASE"/>
    <property type="match status" value="1"/>
</dbReference>
<dbReference type="GO" id="GO:0016740">
    <property type="term" value="F:transferase activity"/>
    <property type="evidence" value="ECO:0007669"/>
    <property type="project" value="UniProtKB-KW"/>
</dbReference>
<dbReference type="GO" id="GO:0009252">
    <property type="term" value="P:peptidoglycan biosynthetic process"/>
    <property type="evidence" value="ECO:0007669"/>
    <property type="project" value="UniProtKB-UniPathway"/>
</dbReference>
<evidence type="ECO:0000256" key="8">
    <source>
        <dbReference type="SAM" id="SignalP"/>
    </source>
</evidence>
<evidence type="ECO:0000256" key="7">
    <source>
        <dbReference type="PROSITE-ProRule" id="PRU01373"/>
    </source>
</evidence>
<keyword evidence="6 7" id="KW-0961">Cell wall biogenesis/degradation</keyword>
<keyword evidence="11" id="KW-1185">Reference proteome</keyword>
<feature type="active site" description="Proton donor/acceptor" evidence="7">
    <location>
        <position position="117"/>
    </location>
</feature>
<evidence type="ECO:0000256" key="3">
    <source>
        <dbReference type="ARBA" id="ARBA00022679"/>
    </source>
</evidence>
<evidence type="ECO:0000256" key="2">
    <source>
        <dbReference type="ARBA" id="ARBA00005992"/>
    </source>
</evidence>
<comment type="pathway">
    <text evidence="1 7">Cell wall biogenesis; peptidoglycan biosynthesis.</text>
</comment>
<dbReference type="GO" id="GO:0004180">
    <property type="term" value="F:carboxypeptidase activity"/>
    <property type="evidence" value="ECO:0007669"/>
    <property type="project" value="UniProtKB-ARBA"/>
</dbReference>
<evidence type="ECO:0000256" key="1">
    <source>
        <dbReference type="ARBA" id="ARBA00004752"/>
    </source>
</evidence>
<feature type="domain" description="L,D-TPase catalytic" evidence="9">
    <location>
        <begin position="27"/>
        <end position="163"/>
    </location>
</feature>
<keyword evidence="3" id="KW-0808">Transferase</keyword>
<dbReference type="AlphaFoldDB" id="A0A2W4CD97"/>
<sequence length="164" mass="18084">MRFRSSLRLIAFLLPVGSPALAAEPVTLVVVHKAERVLELKSNDTTLHRVAFVLGGSPVGRKEREGDGRTPEGRYVLDWRNSASGYHRSLHISYPNAADLAQAKAAGYDPGGMIMIHGQRNYFGWLAPLVQYFDWTNGCIAVANSDMDTIWDMVSDGTPIEIEP</sequence>
<reference evidence="10 11" key="1">
    <citation type="journal article" date="2018" name="Sci. Rep.">
        <title>Rhizobium tumorigenes sp. nov., a novel plant tumorigenic bacterium isolated from cane gall tumors on thornless blackberry.</title>
        <authorList>
            <person name="Kuzmanovi N."/>
            <person name="Smalla K."/>
            <person name="Gronow S."/>
            <person name="PuBawska J."/>
        </authorList>
    </citation>
    <scope>NUCLEOTIDE SEQUENCE [LARGE SCALE GENOMIC DNA]</scope>
    <source>
        <strain evidence="10 11">CCBAU 85046</strain>
    </source>
</reference>
<feature type="signal peptide" evidence="8">
    <location>
        <begin position="1"/>
        <end position="22"/>
    </location>
</feature>
<dbReference type="SUPFAM" id="SSF141523">
    <property type="entry name" value="L,D-transpeptidase catalytic domain-like"/>
    <property type="match status" value="1"/>
</dbReference>
<protein>
    <recommendedName>
        <fullName evidence="9">L,D-TPase catalytic domain-containing protein</fullName>
    </recommendedName>
</protein>
<evidence type="ECO:0000259" key="9">
    <source>
        <dbReference type="PROSITE" id="PS52029"/>
    </source>
</evidence>
<name>A0A2W4CD97_9HYPH</name>
<dbReference type="UniPathway" id="UPA00219"/>
<evidence type="ECO:0000313" key="11">
    <source>
        <dbReference type="Proteomes" id="UP000248925"/>
    </source>
</evidence>
<gene>
    <name evidence="10" type="ORF">CPY51_26840</name>
</gene>
<dbReference type="GO" id="GO:0071555">
    <property type="term" value="P:cell wall organization"/>
    <property type="evidence" value="ECO:0007669"/>
    <property type="project" value="UniProtKB-UniRule"/>
</dbReference>
<feature type="chain" id="PRO_5015962431" description="L,D-TPase catalytic domain-containing protein" evidence="8">
    <location>
        <begin position="23"/>
        <end position="164"/>
    </location>
</feature>
<evidence type="ECO:0000313" key="10">
    <source>
        <dbReference type="EMBL" id="PZM09208.1"/>
    </source>
</evidence>